<name>A0AAY5ER71_ELEEL</name>
<keyword evidence="5" id="KW-1185">Reference proteome</keyword>
<dbReference type="InterPro" id="IPR021859">
    <property type="entry name" value="XTBD"/>
</dbReference>
<comment type="similarity">
    <text evidence="1">Belongs to the CARF family.</text>
</comment>
<dbReference type="AlphaFoldDB" id="A0AAY5ER71"/>
<reference evidence="4" key="2">
    <citation type="submission" date="2025-08" db="UniProtKB">
        <authorList>
            <consortium name="Ensembl"/>
        </authorList>
    </citation>
    <scope>IDENTIFICATION</scope>
</reference>
<evidence type="ECO:0000256" key="2">
    <source>
        <dbReference type="SAM" id="MobiDB-lite"/>
    </source>
</evidence>
<reference evidence="4 5" key="1">
    <citation type="submission" date="2020-05" db="EMBL/GenBank/DDBJ databases">
        <title>Electrophorus electricus (electric eel) genome, fEleEle1, primary haplotype.</title>
        <authorList>
            <person name="Myers G."/>
            <person name="Meyer A."/>
            <person name="Fedrigo O."/>
            <person name="Formenti G."/>
            <person name="Rhie A."/>
            <person name="Tracey A."/>
            <person name="Sims Y."/>
            <person name="Jarvis E.D."/>
        </authorList>
    </citation>
    <scope>NUCLEOTIDE SEQUENCE [LARGE SCALE GENOMIC DNA]</scope>
</reference>
<dbReference type="Proteomes" id="UP000314983">
    <property type="component" value="Chromosome 9"/>
</dbReference>
<dbReference type="GeneTree" id="ENSGT00940000157256"/>
<feature type="domain" description="XRN2-binding (XTBD)" evidence="3">
    <location>
        <begin position="1"/>
        <end position="103"/>
    </location>
</feature>
<dbReference type="Ensembl" id="ENSEEET00000065259.1">
    <property type="protein sequence ID" value="ENSEEEP00000059451.1"/>
    <property type="gene ID" value="ENSEEEG00000026618.1"/>
</dbReference>
<dbReference type="PROSITE" id="PS51827">
    <property type="entry name" value="XTBD"/>
    <property type="match status" value="1"/>
</dbReference>
<accession>A0AAY5ER71</accession>
<dbReference type="Pfam" id="PF11952">
    <property type="entry name" value="XTBD"/>
    <property type="match status" value="1"/>
</dbReference>
<evidence type="ECO:0000313" key="4">
    <source>
        <dbReference type="Ensembl" id="ENSEEEP00000059451.1"/>
    </source>
</evidence>
<organism evidence="4 5">
    <name type="scientific">Electrophorus electricus</name>
    <name type="common">Electric eel</name>
    <name type="synonym">Gymnotus electricus</name>
    <dbReference type="NCBI Taxonomy" id="8005"/>
    <lineage>
        <taxon>Eukaryota</taxon>
        <taxon>Metazoa</taxon>
        <taxon>Chordata</taxon>
        <taxon>Craniata</taxon>
        <taxon>Vertebrata</taxon>
        <taxon>Euteleostomi</taxon>
        <taxon>Actinopterygii</taxon>
        <taxon>Neopterygii</taxon>
        <taxon>Teleostei</taxon>
        <taxon>Ostariophysi</taxon>
        <taxon>Gymnotiformes</taxon>
        <taxon>Gymnotoidei</taxon>
        <taxon>Gymnotidae</taxon>
        <taxon>Electrophorus</taxon>
    </lineage>
</organism>
<protein>
    <recommendedName>
        <fullName evidence="3">XRN2-binding (XTBD) domain-containing protein</fullName>
    </recommendedName>
</protein>
<evidence type="ECO:0000313" key="5">
    <source>
        <dbReference type="Proteomes" id="UP000314983"/>
    </source>
</evidence>
<evidence type="ECO:0000256" key="1">
    <source>
        <dbReference type="ARBA" id="ARBA00010053"/>
    </source>
</evidence>
<proteinExistence type="inferred from homology"/>
<reference evidence="4" key="3">
    <citation type="submission" date="2025-09" db="UniProtKB">
        <authorList>
            <consortium name="Ensembl"/>
        </authorList>
    </citation>
    <scope>IDENTIFICATION</scope>
</reference>
<evidence type="ECO:0000259" key="3">
    <source>
        <dbReference type="PROSITE" id="PS51827"/>
    </source>
</evidence>
<feature type="region of interest" description="Disordered" evidence="2">
    <location>
        <begin position="87"/>
        <end position="110"/>
    </location>
</feature>
<sequence length="110" mass="12449">MADRQRPCVGCLNRERLQYLTLLGISSNPCISTHVENYETRDLDQLLSLSMVWVTHVFLGCRYGPQLMQRVHDMAEGIHVGKMPSYELVPNTEAKKRPNSSDGSKSKRAS</sequence>